<dbReference type="Pfam" id="PF01553">
    <property type="entry name" value="Acyltransferase"/>
    <property type="match status" value="1"/>
</dbReference>
<dbReference type="GO" id="GO:0003841">
    <property type="term" value="F:1-acylglycerol-3-phosphate O-acyltransferase activity"/>
    <property type="evidence" value="ECO:0007669"/>
    <property type="project" value="TreeGrafter"/>
</dbReference>
<feature type="domain" description="Phospholipid/glycerol acyltransferase" evidence="2">
    <location>
        <begin position="119"/>
        <end position="265"/>
    </location>
</feature>
<keyword evidence="1" id="KW-0812">Transmembrane</keyword>
<proteinExistence type="predicted"/>
<accession>A0A6J6DHM4</accession>
<feature type="transmembrane region" description="Helical" evidence="1">
    <location>
        <begin position="12"/>
        <end position="36"/>
    </location>
</feature>
<protein>
    <submittedName>
        <fullName evidence="3">Unannotated protein</fullName>
    </submittedName>
</protein>
<dbReference type="EMBL" id="CAEZTI010000076">
    <property type="protein sequence ID" value="CAB4562706.1"/>
    <property type="molecule type" value="Genomic_DNA"/>
</dbReference>
<organism evidence="3">
    <name type="scientific">freshwater metagenome</name>
    <dbReference type="NCBI Taxonomy" id="449393"/>
    <lineage>
        <taxon>unclassified sequences</taxon>
        <taxon>metagenomes</taxon>
        <taxon>ecological metagenomes</taxon>
    </lineage>
</organism>
<evidence type="ECO:0000259" key="2">
    <source>
        <dbReference type="SMART" id="SM00563"/>
    </source>
</evidence>
<dbReference type="PANTHER" id="PTHR10983:SF24">
    <property type="entry name" value="1-ACYLGLYCEROL-3-PHOSPHATE O-ACYLTRANSFERASE 3, ISOFORM E-RELATED"/>
    <property type="match status" value="1"/>
</dbReference>
<dbReference type="SUPFAM" id="SSF69593">
    <property type="entry name" value="Glycerol-3-phosphate (1)-acyltransferase"/>
    <property type="match status" value="1"/>
</dbReference>
<feature type="transmembrane region" description="Helical" evidence="1">
    <location>
        <begin position="56"/>
        <end position="75"/>
    </location>
</feature>
<reference evidence="3" key="1">
    <citation type="submission" date="2020-05" db="EMBL/GenBank/DDBJ databases">
        <authorList>
            <person name="Chiriac C."/>
            <person name="Salcher M."/>
            <person name="Ghai R."/>
            <person name="Kavagutti S V."/>
        </authorList>
    </citation>
    <scope>NUCLEOTIDE SEQUENCE</scope>
</reference>
<name>A0A6J6DHM4_9ZZZZ</name>
<dbReference type="GO" id="GO:0012505">
    <property type="term" value="C:endomembrane system"/>
    <property type="evidence" value="ECO:0007669"/>
    <property type="project" value="TreeGrafter"/>
</dbReference>
<gene>
    <name evidence="3" type="ORF">UFOPK1619_00487</name>
</gene>
<dbReference type="PANTHER" id="PTHR10983">
    <property type="entry name" value="1-ACYLGLYCEROL-3-PHOSPHATE ACYLTRANSFERASE-RELATED"/>
    <property type="match status" value="1"/>
</dbReference>
<dbReference type="SMART" id="SM00563">
    <property type="entry name" value="PlsC"/>
    <property type="match status" value="1"/>
</dbReference>
<evidence type="ECO:0000313" key="3">
    <source>
        <dbReference type="EMBL" id="CAB4562706.1"/>
    </source>
</evidence>
<dbReference type="AlphaFoldDB" id="A0A6J6DHM4"/>
<sequence length="327" mass="36044">MKSAWIRRPVMGLAVLLMAVILTVASPLWLVVTVLVDAARGRWRLPLARFVAFGTFWAWLETSGIAIALFFVVTGRGRSVKAHYKLQKWWTRSMVQALGFTVGLKITVEGAEGIGAGPVIALCRHASLADSIMSAWVVATHCNLNPRYVLKKELKMDPCLDILGHRLPNYFVDRGSLNISAELQGIEQMASGLGVGDVAVIFPEGSRASGKKRTRAIERLRERAPERAARLEGLRYLIAPKPAGASALLNAVPHANIVTMWHSGFDGLDTFSGIVRHLGNSKARVHVRVQEYERSTIPTGDAFTEWLDNRWVEMDAAVANQLQIEKS</sequence>
<keyword evidence="1" id="KW-1133">Transmembrane helix</keyword>
<evidence type="ECO:0000256" key="1">
    <source>
        <dbReference type="SAM" id="Phobius"/>
    </source>
</evidence>
<keyword evidence="1" id="KW-0472">Membrane</keyword>
<dbReference type="InterPro" id="IPR002123">
    <property type="entry name" value="Plipid/glycerol_acylTrfase"/>
</dbReference>